<organism evidence="1">
    <name type="scientific">bioreactor metagenome</name>
    <dbReference type="NCBI Taxonomy" id="1076179"/>
    <lineage>
        <taxon>unclassified sequences</taxon>
        <taxon>metagenomes</taxon>
        <taxon>ecological metagenomes</taxon>
    </lineage>
</organism>
<comment type="caution">
    <text evidence="1">The sequence shown here is derived from an EMBL/GenBank/DDBJ whole genome shotgun (WGS) entry which is preliminary data.</text>
</comment>
<evidence type="ECO:0000313" key="1">
    <source>
        <dbReference type="EMBL" id="MPM26515.1"/>
    </source>
</evidence>
<sequence length="60" mass="6989">MSGFKGFVVEFEIQDNYISNYTVHTVGASYHQEFWIPSEKLCEFNTHIIGKIKITKSFEV</sequence>
<dbReference type="EMBL" id="VSSQ01004753">
    <property type="protein sequence ID" value="MPM26515.1"/>
    <property type="molecule type" value="Genomic_DNA"/>
</dbReference>
<gene>
    <name evidence="1" type="ORF">SDC9_73019</name>
</gene>
<protein>
    <submittedName>
        <fullName evidence="1">Uncharacterized protein</fullName>
    </submittedName>
</protein>
<accession>A0A644YD94</accession>
<name>A0A644YD94_9ZZZZ</name>
<proteinExistence type="predicted"/>
<reference evidence="1" key="1">
    <citation type="submission" date="2019-08" db="EMBL/GenBank/DDBJ databases">
        <authorList>
            <person name="Kucharzyk K."/>
            <person name="Murdoch R.W."/>
            <person name="Higgins S."/>
            <person name="Loffler F."/>
        </authorList>
    </citation>
    <scope>NUCLEOTIDE SEQUENCE</scope>
</reference>
<dbReference type="AlphaFoldDB" id="A0A644YD94"/>